<feature type="compositionally biased region" description="Basic residues" evidence="1">
    <location>
        <begin position="73"/>
        <end position="82"/>
    </location>
</feature>
<dbReference type="EMBL" id="WIUZ02000007">
    <property type="protein sequence ID" value="KAF9785188.1"/>
    <property type="molecule type" value="Genomic_DNA"/>
</dbReference>
<feature type="region of interest" description="Disordered" evidence="1">
    <location>
        <begin position="1"/>
        <end position="178"/>
    </location>
</feature>
<protein>
    <submittedName>
        <fullName evidence="2">Uncharacterized protein</fullName>
    </submittedName>
</protein>
<name>A0A9P6L6U2_9AGAM</name>
<dbReference type="Proteomes" id="UP000736335">
    <property type="component" value="Unassembled WGS sequence"/>
</dbReference>
<feature type="region of interest" description="Disordered" evidence="1">
    <location>
        <begin position="338"/>
        <end position="458"/>
    </location>
</feature>
<keyword evidence="3" id="KW-1185">Reference proteome</keyword>
<comment type="caution">
    <text evidence="2">The sequence shown here is derived from an EMBL/GenBank/DDBJ whole genome shotgun (WGS) entry which is preliminary data.</text>
</comment>
<feature type="compositionally biased region" description="Polar residues" evidence="1">
    <location>
        <begin position="83"/>
        <end position="104"/>
    </location>
</feature>
<evidence type="ECO:0000313" key="3">
    <source>
        <dbReference type="Proteomes" id="UP000736335"/>
    </source>
</evidence>
<feature type="compositionally biased region" description="Low complexity" evidence="1">
    <location>
        <begin position="105"/>
        <end position="132"/>
    </location>
</feature>
<proteinExistence type="predicted"/>
<reference evidence="2" key="1">
    <citation type="journal article" date="2020" name="Nat. Commun.">
        <title>Large-scale genome sequencing of mycorrhizal fungi provides insights into the early evolution of symbiotic traits.</title>
        <authorList>
            <person name="Miyauchi S."/>
            <person name="Kiss E."/>
            <person name="Kuo A."/>
            <person name="Drula E."/>
            <person name="Kohler A."/>
            <person name="Sanchez-Garcia M."/>
            <person name="Morin E."/>
            <person name="Andreopoulos B."/>
            <person name="Barry K.W."/>
            <person name="Bonito G."/>
            <person name="Buee M."/>
            <person name="Carver A."/>
            <person name="Chen C."/>
            <person name="Cichocki N."/>
            <person name="Clum A."/>
            <person name="Culley D."/>
            <person name="Crous P.W."/>
            <person name="Fauchery L."/>
            <person name="Girlanda M."/>
            <person name="Hayes R.D."/>
            <person name="Keri Z."/>
            <person name="LaButti K."/>
            <person name="Lipzen A."/>
            <person name="Lombard V."/>
            <person name="Magnuson J."/>
            <person name="Maillard F."/>
            <person name="Murat C."/>
            <person name="Nolan M."/>
            <person name="Ohm R.A."/>
            <person name="Pangilinan J."/>
            <person name="Pereira M.F."/>
            <person name="Perotto S."/>
            <person name="Peter M."/>
            <person name="Pfister S."/>
            <person name="Riley R."/>
            <person name="Sitrit Y."/>
            <person name="Stielow J.B."/>
            <person name="Szollosi G."/>
            <person name="Zifcakova L."/>
            <person name="Stursova M."/>
            <person name="Spatafora J.W."/>
            <person name="Tedersoo L."/>
            <person name="Vaario L.M."/>
            <person name="Yamada A."/>
            <person name="Yan M."/>
            <person name="Wang P."/>
            <person name="Xu J."/>
            <person name="Bruns T."/>
            <person name="Baldrian P."/>
            <person name="Vilgalys R."/>
            <person name="Dunand C."/>
            <person name="Henrissat B."/>
            <person name="Grigoriev I.V."/>
            <person name="Hibbett D."/>
            <person name="Nagy L.G."/>
            <person name="Martin F.M."/>
        </authorList>
    </citation>
    <scope>NUCLEOTIDE SEQUENCE</scope>
    <source>
        <strain evidence="2">UH-Tt-Lm1</strain>
    </source>
</reference>
<dbReference type="AlphaFoldDB" id="A0A9P6L6U2"/>
<sequence length="553" mass="59515">MSPTGSPPSISPIPSRRASLRRGSISASDPYGKHFDINASPARTISSKLTIVRVEAQQPDPEPPRSSSPQHFRDRRPHKRHGSNSSVGSNQGDSSRLSFAFTTFNPTNGSNGGRSSPTSGRTTPGSPGGTSPQQRKLSSFSKPRLAPEQVIELAKSSTHPKSHPSHIGPSIPASTSAPNFTPLPDDVYLPFIDRAAEVSALISTPPTAKLFTLLTQAFPLDARQPEENVKLEDFAKRDPKLWSRAQLEYWFRHVDRDVASDEEWAAKARACVHSHSELLWERIKGALGIPPELDVSEEEPEDDITGLDSSLVLSPVDVDHRPNFSFADHNPGIYADVFDDDYETPPLSIEPVFASDPTSSQPGDPQVGLGDISEAAEEEAENADEDASLAPPKPEEVVHGLRISTSLSSPASHIHESTTPVFSSPAAVGGGDGGGAKASSYTEGGYRPRRSNSSSSSIHLDGRLSPYFHYRGVRDDDCSNGIERGPGNPLFPSNFSKLASSPTLRSNLQRRSSLPHQPWTSIRTALEKRKGNNLAMSDYAMTTASEGSVAGEA</sequence>
<feature type="compositionally biased region" description="Acidic residues" evidence="1">
    <location>
        <begin position="374"/>
        <end position="387"/>
    </location>
</feature>
<feature type="compositionally biased region" description="Polar residues" evidence="1">
    <location>
        <begin position="403"/>
        <end position="422"/>
    </location>
</feature>
<feature type="compositionally biased region" description="Pro residues" evidence="1">
    <location>
        <begin position="1"/>
        <end position="11"/>
    </location>
</feature>
<gene>
    <name evidence="2" type="ORF">BJ322DRAFT_815972</name>
</gene>
<evidence type="ECO:0000256" key="1">
    <source>
        <dbReference type="SAM" id="MobiDB-lite"/>
    </source>
</evidence>
<accession>A0A9P6L6U2</accession>
<evidence type="ECO:0000313" key="2">
    <source>
        <dbReference type="EMBL" id="KAF9785188.1"/>
    </source>
</evidence>
<organism evidence="2 3">
    <name type="scientific">Thelephora terrestris</name>
    <dbReference type="NCBI Taxonomy" id="56493"/>
    <lineage>
        <taxon>Eukaryota</taxon>
        <taxon>Fungi</taxon>
        <taxon>Dikarya</taxon>
        <taxon>Basidiomycota</taxon>
        <taxon>Agaricomycotina</taxon>
        <taxon>Agaricomycetes</taxon>
        <taxon>Thelephorales</taxon>
        <taxon>Thelephoraceae</taxon>
        <taxon>Thelephora</taxon>
    </lineage>
</organism>
<dbReference type="OrthoDB" id="2591449at2759"/>
<reference evidence="2" key="2">
    <citation type="submission" date="2020-11" db="EMBL/GenBank/DDBJ databases">
        <authorList>
            <consortium name="DOE Joint Genome Institute"/>
            <person name="Kuo A."/>
            <person name="Miyauchi S."/>
            <person name="Kiss E."/>
            <person name="Drula E."/>
            <person name="Kohler A."/>
            <person name="Sanchez-Garcia M."/>
            <person name="Andreopoulos B."/>
            <person name="Barry K.W."/>
            <person name="Bonito G."/>
            <person name="Buee M."/>
            <person name="Carver A."/>
            <person name="Chen C."/>
            <person name="Cichocki N."/>
            <person name="Clum A."/>
            <person name="Culley D."/>
            <person name="Crous P.W."/>
            <person name="Fauchery L."/>
            <person name="Girlanda M."/>
            <person name="Hayes R."/>
            <person name="Keri Z."/>
            <person name="Labutti K."/>
            <person name="Lipzen A."/>
            <person name="Lombard V."/>
            <person name="Magnuson J."/>
            <person name="Maillard F."/>
            <person name="Morin E."/>
            <person name="Murat C."/>
            <person name="Nolan M."/>
            <person name="Ohm R."/>
            <person name="Pangilinan J."/>
            <person name="Pereira M."/>
            <person name="Perotto S."/>
            <person name="Peter M."/>
            <person name="Riley R."/>
            <person name="Sitrit Y."/>
            <person name="Stielow B."/>
            <person name="Szollosi G."/>
            <person name="Zifcakova L."/>
            <person name="Stursova M."/>
            <person name="Spatafora J.W."/>
            <person name="Tedersoo L."/>
            <person name="Vaario L.-M."/>
            <person name="Yamada A."/>
            <person name="Yan M."/>
            <person name="Wang P."/>
            <person name="Xu J."/>
            <person name="Bruns T."/>
            <person name="Baldrian P."/>
            <person name="Vilgalys R."/>
            <person name="Henrissat B."/>
            <person name="Grigoriev I.V."/>
            <person name="Hibbett D."/>
            <person name="Nagy L.G."/>
            <person name="Martin F.M."/>
        </authorList>
    </citation>
    <scope>NUCLEOTIDE SEQUENCE</scope>
    <source>
        <strain evidence="2">UH-Tt-Lm1</strain>
    </source>
</reference>